<evidence type="ECO:0000313" key="17">
    <source>
        <dbReference type="EMBL" id="THX16675.1"/>
    </source>
</evidence>
<keyword evidence="11" id="KW-0406">Ion transport</keyword>
<evidence type="ECO:0000256" key="1">
    <source>
        <dbReference type="ARBA" id="ARBA00004115"/>
    </source>
</evidence>
<dbReference type="PANTHER" id="PTHR15929">
    <property type="entry name" value="STORE-OPERATED CALCIUM ENTRY-ASSOCIATED REGULATORY FACTOR"/>
    <property type="match status" value="1"/>
</dbReference>
<dbReference type="AlphaFoldDB" id="A0A4S9D8H8"/>
<keyword evidence="10 15" id="KW-1133">Transmembrane helix</keyword>
<evidence type="ECO:0000256" key="12">
    <source>
        <dbReference type="ARBA" id="ARBA00023136"/>
    </source>
</evidence>
<proteinExistence type="inferred from homology"/>
<evidence type="ECO:0000256" key="8">
    <source>
        <dbReference type="ARBA" id="ARBA00022824"/>
    </source>
</evidence>
<evidence type="ECO:0000256" key="11">
    <source>
        <dbReference type="ARBA" id="ARBA00023065"/>
    </source>
</evidence>
<evidence type="ECO:0000256" key="3">
    <source>
        <dbReference type="ARBA" id="ARBA00016584"/>
    </source>
</evidence>
<comment type="similarity">
    <text evidence="2">Belongs to the SARAF family.</text>
</comment>
<evidence type="ECO:0000256" key="6">
    <source>
        <dbReference type="ARBA" id="ARBA00022692"/>
    </source>
</evidence>
<dbReference type="GO" id="GO:2001256">
    <property type="term" value="P:regulation of store-operated calcium entry"/>
    <property type="evidence" value="ECO:0007669"/>
    <property type="project" value="InterPro"/>
</dbReference>
<reference evidence="17" key="1">
    <citation type="submission" date="2018-10" db="EMBL/GenBank/DDBJ databases">
        <title>Fifty Aureobasidium pullulans genomes reveal a recombining polyextremotolerant generalist.</title>
        <authorList>
            <person name="Gostincar C."/>
            <person name="Turk M."/>
            <person name="Zajc J."/>
            <person name="Gunde-Cimerman N."/>
        </authorList>
    </citation>
    <scope>NUCLEOTIDE SEQUENCE [LARGE SCALE GENOMIC DNA]</scope>
    <source>
        <strain evidence="17">EXF-10085</strain>
    </source>
</reference>
<organism evidence="17">
    <name type="scientific">Aureobasidium pullulans</name>
    <name type="common">Black yeast</name>
    <name type="synonym">Pullularia pullulans</name>
    <dbReference type="NCBI Taxonomy" id="5580"/>
    <lineage>
        <taxon>Eukaryota</taxon>
        <taxon>Fungi</taxon>
        <taxon>Dikarya</taxon>
        <taxon>Ascomycota</taxon>
        <taxon>Pezizomycotina</taxon>
        <taxon>Dothideomycetes</taxon>
        <taxon>Dothideomycetidae</taxon>
        <taxon>Dothideales</taxon>
        <taxon>Saccotheciaceae</taxon>
        <taxon>Aureobasidium</taxon>
    </lineage>
</organism>
<feature type="compositionally biased region" description="Polar residues" evidence="14">
    <location>
        <begin position="293"/>
        <end position="305"/>
    </location>
</feature>
<dbReference type="EMBL" id="QZAS01000003">
    <property type="protein sequence ID" value="THX16675.1"/>
    <property type="molecule type" value="Genomic_DNA"/>
</dbReference>
<keyword evidence="9" id="KW-0106">Calcium</keyword>
<dbReference type="PANTHER" id="PTHR15929:SF0">
    <property type="entry name" value="STORE-OPERATED CALCIUM ENTRY-ASSOCIATED REGULATORY FACTOR"/>
    <property type="match status" value="1"/>
</dbReference>
<evidence type="ECO:0000256" key="15">
    <source>
        <dbReference type="SAM" id="Phobius"/>
    </source>
</evidence>
<evidence type="ECO:0000256" key="2">
    <source>
        <dbReference type="ARBA" id="ARBA00006833"/>
    </source>
</evidence>
<protein>
    <recommendedName>
        <fullName evidence="3">Store-operated calcium entry-associated regulatory factor</fullName>
    </recommendedName>
    <alternativeName>
        <fullName evidence="13">Transmembrane protein 66</fullName>
    </alternativeName>
</protein>
<evidence type="ECO:0000256" key="7">
    <source>
        <dbReference type="ARBA" id="ARBA00022729"/>
    </source>
</evidence>
<feature type="compositionally biased region" description="Low complexity" evidence="14">
    <location>
        <begin position="261"/>
        <end position="275"/>
    </location>
</feature>
<dbReference type="InterPro" id="IPR009567">
    <property type="entry name" value="SARAF"/>
</dbReference>
<feature type="transmembrane region" description="Helical" evidence="15">
    <location>
        <begin position="156"/>
        <end position="174"/>
    </location>
</feature>
<evidence type="ECO:0000256" key="13">
    <source>
        <dbReference type="ARBA" id="ARBA00031116"/>
    </source>
</evidence>
<dbReference type="GO" id="GO:0005789">
    <property type="term" value="C:endoplasmic reticulum membrane"/>
    <property type="evidence" value="ECO:0007669"/>
    <property type="project" value="UniProtKB-SubCell"/>
</dbReference>
<keyword evidence="12 15" id="KW-0472">Membrane</keyword>
<name>A0A4S9D8H8_AURPU</name>
<keyword evidence="7 16" id="KW-0732">Signal</keyword>
<gene>
    <name evidence="17" type="ORF">D6D13_01351</name>
</gene>
<evidence type="ECO:0000256" key="14">
    <source>
        <dbReference type="SAM" id="MobiDB-lite"/>
    </source>
</evidence>
<feature type="signal peptide" evidence="16">
    <location>
        <begin position="1"/>
        <end position="19"/>
    </location>
</feature>
<comment type="caution">
    <text evidence="17">The sequence shown here is derived from an EMBL/GenBank/DDBJ whole genome shotgun (WGS) entry which is preliminary data.</text>
</comment>
<evidence type="ECO:0000256" key="4">
    <source>
        <dbReference type="ARBA" id="ARBA00022448"/>
    </source>
</evidence>
<feature type="compositionally biased region" description="Gly residues" evidence="14">
    <location>
        <begin position="190"/>
        <end position="201"/>
    </location>
</feature>
<feature type="chain" id="PRO_5021017410" description="Store-operated calcium entry-associated regulatory factor" evidence="16">
    <location>
        <begin position="20"/>
        <end position="305"/>
    </location>
</feature>
<keyword evidence="5" id="KW-0109">Calcium transport</keyword>
<dbReference type="GO" id="GO:0006816">
    <property type="term" value="P:calcium ion transport"/>
    <property type="evidence" value="ECO:0007669"/>
    <property type="project" value="UniProtKB-KW"/>
</dbReference>
<feature type="region of interest" description="Disordered" evidence="14">
    <location>
        <begin position="261"/>
        <end position="305"/>
    </location>
</feature>
<comment type="subcellular location">
    <subcellularLocation>
        <location evidence="1">Endoplasmic reticulum membrane</location>
        <topology evidence="1">Single-pass type I membrane protein</topology>
    </subcellularLocation>
</comment>
<dbReference type="Pfam" id="PF06682">
    <property type="entry name" value="SARAF"/>
    <property type="match status" value="1"/>
</dbReference>
<evidence type="ECO:0000256" key="5">
    <source>
        <dbReference type="ARBA" id="ARBA00022568"/>
    </source>
</evidence>
<feature type="compositionally biased region" description="Low complexity" evidence="14">
    <location>
        <begin position="283"/>
        <end position="292"/>
    </location>
</feature>
<sequence length="305" mass="32305">MRLSALLLALFSGINLSQALRKPSDSVLLSKISSLTLRAGQKTSARRGNPIPQLQCMGGNARGLYEVDIMRCTNAGSDYDDENVQWTCKASLPPEFKLGSTDVSCEGYDSPEDPYVLKGSCGVSYRLVLTEEGESKYGHRKDEDDRSGPSSTGEKLIFWAFFTFVAGMILYGVWDSCVRGNNRRPLHGNNGYGGGWGGGDDNNGRINLPSKIDDAPPPYTPYGKSAPGRNYGTQNGQGWRPGFWTGTGAGAAAGAAAGYMAGNRGSRSASNRSNSGGWGGSTGSSSPAPSSSRYESTGFGSSSRR</sequence>
<accession>A0A4S9D8H8</accession>
<keyword evidence="6 15" id="KW-0812">Transmembrane</keyword>
<evidence type="ECO:0000256" key="9">
    <source>
        <dbReference type="ARBA" id="ARBA00022837"/>
    </source>
</evidence>
<evidence type="ECO:0000256" key="10">
    <source>
        <dbReference type="ARBA" id="ARBA00022989"/>
    </source>
</evidence>
<feature type="region of interest" description="Disordered" evidence="14">
    <location>
        <begin position="190"/>
        <end position="244"/>
    </location>
</feature>
<keyword evidence="4" id="KW-0813">Transport</keyword>
<evidence type="ECO:0000256" key="16">
    <source>
        <dbReference type="SAM" id="SignalP"/>
    </source>
</evidence>
<keyword evidence="8" id="KW-0256">Endoplasmic reticulum</keyword>